<evidence type="ECO:0000256" key="5">
    <source>
        <dbReference type="ARBA" id="ARBA00023163"/>
    </source>
</evidence>
<evidence type="ECO:0000256" key="4">
    <source>
        <dbReference type="ARBA" id="ARBA00023125"/>
    </source>
</evidence>
<dbReference type="SUPFAM" id="SSF46785">
    <property type="entry name" value="Winged helix' DNA-binding domain"/>
    <property type="match status" value="1"/>
</dbReference>
<accession>Q6N4F0</accession>
<dbReference type="PANTHER" id="PTHR30537:SF3">
    <property type="entry name" value="TRANSCRIPTIONAL REGULATORY PROTEIN"/>
    <property type="match status" value="1"/>
</dbReference>
<dbReference type="PANTHER" id="PTHR30537">
    <property type="entry name" value="HTH-TYPE TRANSCRIPTIONAL REGULATOR"/>
    <property type="match status" value="1"/>
</dbReference>
<sequence>MAVRTQTEGRRIGAGRAGETAAGVAKTQRTIRYDWNDVVYFLEVARQRSLVRAAAKLKVDHTTVSRRVRELERSLNSTLFKRSKSGFTLTEIGMRLLQYAEGMESQANSIVEAIGTDTADAGGAVRIAAMEGIGSFYLTRCIADFNRIYPSIQIELITDTRLLDLSRREADIFVSFFRPHGKRLSIKKVGEFRISLYATDAYFGGRSPPTTVKELETHAFIDFIEDYIYSKENRWLSDVLRPPHTIFRSTSLVAQSIAVSAGQGIAMLPSYVASGNAELFPVMPELFTTRDIWLSVHEDLLHVARIKAVTTFLEKRIESDKVFLNSVQNQRGRRKRNG</sequence>
<dbReference type="SUPFAM" id="SSF53850">
    <property type="entry name" value="Periplasmic binding protein-like II"/>
    <property type="match status" value="1"/>
</dbReference>
<name>Q6N4F0_RHOPA</name>
<dbReference type="PhylomeDB" id="Q6N4F0"/>
<dbReference type="InterPro" id="IPR058163">
    <property type="entry name" value="LysR-type_TF_proteobact-type"/>
</dbReference>
<evidence type="ECO:0000256" key="2">
    <source>
        <dbReference type="ARBA" id="ARBA00009437"/>
    </source>
</evidence>
<dbReference type="Gene3D" id="1.10.10.10">
    <property type="entry name" value="Winged helix-like DNA-binding domain superfamily/Winged helix DNA-binding domain"/>
    <property type="match status" value="1"/>
</dbReference>
<dbReference type="GO" id="GO:0003700">
    <property type="term" value="F:DNA-binding transcription factor activity"/>
    <property type="evidence" value="ECO:0007669"/>
    <property type="project" value="InterPro"/>
</dbReference>
<dbReference type="HOGENOM" id="CLU_039613_2_2_5"/>
<comment type="function">
    <text evidence="1">NodD regulates the expression of the nodABCFE genes which encode other nodulation proteins. NodD is also a negative regulator of its own expression. Binds flavonoids as inducers.</text>
</comment>
<dbReference type="Pfam" id="PF03466">
    <property type="entry name" value="LysR_substrate"/>
    <property type="match status" value="1"/>
</dbReference>
<dbReference type="PROSITE" id="PS50931">
    <property type="entry name" value="HTH_LYSR"/>
    <property type="match status" value="1"/>
</dbReference>
<protein>
    <submittedName>
        <fullName evidence="7">Transcriptional regulator, LysR family</fullName>
    </submittedName>
</protein>
<evidence type="ECO:0000313" key="7">
    <source>
        <dbReference type="EMBL" id="CAE28828.1"/>
    </source>
</evidence>
<feature type="domain" description="HTH lysR-type" evidence="6">
    <location>
        <begin position="33"/>
        <end position="90"/>
    </location>
</feature>
<evidence type="ECO:0000256" key="1">
    <source>
        <dbReference type="ARBA" id="ARBA00003502"/>
    </source>
</evidence>
<dbReference type="InterPro" id="IPR000847">
    <property type="entry name" value="LysR_HTH_N"/>
</dbReference>
<dbReference type="STRING" id="258594.RPA3387"/>
<dbReference type="InterPro" id="IPR036390">
    <property type="entry name" value="WH_DNA-bd_sf"/>
</dbReference>
<dbReference type="Gene3D" id="3.40.190.290">
    <property type="match status" value="1"/>
</dbReference>
<dbReference type="eggNOG" id="COG0583">
    <property type="taxonomic scope" value="Bacteria"/>
</dbReference>
<keyword evidence="3" id="KW-0805">Transcription regulation</keyword>
<keyword evidence="4" id="KW-0238">DNA-binding</keyword>
<dbReference type="EMBL" id="BX572603">
    <property type="protein sequence ID" value="CAE28828.1"/>
    <property type="molecule type" value="Genomic_DNA"/>
</dbReference>
<dbReference type="GO" id="GO:0006351">
    <property type="term" value="P:DNA-templated transcription"/>
    <property type="evidence" value="ECO:0007669"/>
    <property type="project" value="TreeGrafter"/>
</dbReference>
<dbReference type="AlphaFoldDB" id="Q6N4F0"/>
<dbReference type="InterPro" id="IPR036388">
    <property type="entry name" value="WH-like_DNA-bd_sf"/>
</dbReference>
<keyword evidence="5" id="KW-0804">Transcription</keyword>
<gene>
    <name evidence="7" type="ordered locus">RPA3387</name>
</gene>
<dbReference type="Pfam" id="PF00126">
    <property type="entry name" value="HTH_1"/>
    <property type="match status" value="1"/>
</dbReference>
<evidence type="ECO:0000259" key="6">
    <source>
        <dbReference type="PROSITE" id="PS50931"/>
    </source>
</evidence>
<evidence type="ECO:0000256" key="3">
    <source>
        <dbReference type="ARBA" id="ARBA00023015"/>
    </source>
</evidence>
<reference evidence="7" key="1">
    <citation type="journal article" date="2004" name="Nat. Biotechnol.">
        <title>Complete genome sequence of the metabolically versatile photosynthetic bacterium Rhodopseudomonas palustris.</title>
        <authorList>
            <person name="Larimer F.W."/>
            <person name="Chain P."/>
            <person name="Hauser L."/>
            <person name="Lamerdin J."/>
            <person name="Malfatti S."/>
            <person name="Do L."/>
            <person name="Land M.L."/>
            <person name="Pelletier D.A."/>
            <person name="Beatty J.T."/>
            <person name="Lang A.S."/>
            <person name="Tabita F.R."/>
            <person name="Gibson J.L."/>
            <person name="Hanson T.E."/>
            <person name="Bobst C."/>
            <person name="Torres J.L."/>
            <person name="Peres C."/>
            <person name="Harrison F.H."/>
            <person name="Gibson J."/>
            <person name="Harwood C.S."/>
        </authorList>
    </citation>
    <scope>NUCLEOTIDE SEQUENCE [LARGE SCALE GENOMIC DNA]</scope>
    <source>
        <strain evidence="7">CGA009</strain>
    </source>
</reference>
<proteinExistence type="inferred from homology"/>
<dbReference type="FunFam" id="1.10.10.10:FF:000001">
    <property type="entry name" value="LysR family transcriptional regulator"/>
    <property type="match status" value="1"/>
</dbReference>
<comment type="similarity">
    <text evidence="2">Belongs to the LysR transcriptional regulatory family.</text>
</comment>
<organism evidence="7">
    <name type="scientific">Rhodopseudomonas palustris (strain ATCC BAA-98 / CGA009)</name>
    <dbReference type="NCBI Taxonomy" id="258594"/>
    <lineage>
        <taxon>Bacteria</taxon>
        <taxon>Pseudomonadati</taxon>
        <taxon>Pseudomonadota</taxon>
        <taxon>Alphaproteobacteria</taxon>
        <taxon>Hyphomicrobiales</taxon>
        <taxon>Nitrobacteraceae</taxon>
        <taxon>Rhodopseudomonas</taxon>
    </lineage>
</organism>
<dbReference type="InterPro" id="IPR005119">
    <property type="entry name" value="LysR_subst-bd"/>
</dbReference>
<dbReference type="GO" id="GO:0043565">
    <property type="term" value="F:sequence-specific DNA binding"/>
    <property type="evidence" value="ECO:0007669"/>
    <property type="project" value="TreeGrafter"/>
</dbReference>